<comment type="caution">
    <text evidence="7">The sequence shown here is derived from an EMBL/GenBank/DDBJ whole genome shotgun (WGS) entry which is preliminary data.</text>
</comment>
<dbReference type="EMBL" id="AEYI02001792">
    <property type="protein sequence ID" value="KFG33049.1"/>
    <property type="molecule type" value="Genomic_DNA"/>
</dbReference>
<dbReference type="AlphaFoldDB" id="A0A086JLN1"/>
<dbReference type="PANTHER" id="PTHR45987">
    <property type="entry name" value="39S RIBOSOMAL PROTEIN L12"/>
    <property type="match status" value="1"/>
</dbReference>
<dbReference type="OrthoDB" id="250175at2759"/>
<dbReference type="HAMAP" id="MF_00368">
    <property type="entry name" value="Ribosomal_bL12"/>
    <property type="match status" value="1"/>
</dbReference>
<evidence type="ECO:0000259" key="5">
    <source>
        <dbReference type="Pfam" id="PF00542"/>
    </source>
</evidence>
<dbReference type="GO" id="GO:0022625">
    <property type="term" value="C:cytosolic large ribosomal subunit"/>
    <property type="evidence" value="ECO:0007669"/>
    <property type="project" value="TreeGrafter"/>
</dbReference>
<dbReference type="Gene3D" id="3.30.1390.10">
    <property type="match status" value="1"/>
</dbReference>
<dbReference type="Gene3D" id="1.20.5.710">
    <property type="entry name" value="Single helix bin"/>
    <property type="match status" value="1"/>
</dbReference>
<dbReference type="GO" id="GO:0003729">
    <property type="term" value="F:mRNA binding"/>
    <property type="evidence" value="ECO:0007669"/>
    <property type="project" value="TreeGrafter"/>
</dbReference>
<dbReference type="Proteomes" id="UP000028828">
    <property type="component" value="Unassembled WGS sequence"/>
</dbReference>
<dbReference type="InterPro" id="IPR013823">
    <property type="entry name" value="Ribosomal_bL12_C"/>
</dbReference>
<dbReference type="SUPFAM" id="SSF54736">
    <property type="entry name" value="ClpS-like"/>
    <property type="match status" value="1"/>
</dbReference>
<sequence>MPSLSPDFAPSGASRMAPTTDSRLSSRSLWSDFVVFSSCPRPNKKPKPIARPHKTAPISCGFHGKKGEVQRASAVEASWFRRRKGTLLTGLRLCLLLSLFLGPPTAVDPSSALPVYLHCFARQISPAGLQPQTLSLLSSFSSFLPSTGVASPSERQSQSSVPPLFFVDASEDVSLFSPPNASVSPVSYSHWSPSFRPLAPAVSQHKSFFSPLFSFLSGTRNSARAATERQESRELPLLFNASSSRLSVSSVYRRSPAFACAAVFPDENGSRLLSVSLRPPRTLCAAGFMPSRERQDARPLDSSDCRRLSSVFFSRAPLPVVVSSSPSRMQQLLSFASPPSSPPACYSAVSLASPASSSFFAPSPRHPSLSALAAEPPGSVPQAASPRAQAVLEEIKKLTLVEAAELVSLIETTFGVSARLPVAGPGASSAAAEAEEKDNADAPAPEKTQFDVVIKAVPLEKRIAVIKTLRTVRTDLGLKEAKAVIDALPNTILKQVDKGKAEEVRKTLADAGAEIAIE</sequence>
<protein>
    <submittedName>
        <fullName evidence="7">Putative 50S ribosomal protein L12</fullName>
    </submittedName>
</protein>
<dbReference type="InterPro" id="IPR036235">
    <property type="entry name" value="Ribosomal_bL12_oligo_N_sf"/>
</dbReference>
<evidence type="ECO:0000256" key="3">
    <source>
        <dbReference type="ARBA" id="ARBA00023274"/>
    </source>
</evidence>
<keyword evidence="3" id="KW-0687">Ribonucleoprotein</keyword>
<gene>
    <name evidence="7" type="ORF">TGP89_289230</name>
</gene>
<organism evidence="7 8">
    <name type="scientific">Toxoplasma gondii p89</name>
    <dbReference type="NCBI Taxonomy" id="943119"/>
    <lineage>
        <taxon>Eukaryota</taxon>
        <taxon>Sar</taxon>
        <taxon>Alveolata</taxon>
        <taxon>Apicomplexa</taxon>
        <taxon>Conoidasida</taxon>
        <taxon>Coccidia</taxon>
        <taxon>Eucoccidiorida</taxon>
        <taxon>Eimeriorina</taxon>
        <taxon>Sarcocystidae</taxon>
        <taxon>Toxoplasma</taxon>
    </lineage>
</organism>
<comment type="similarity">
    <text evidence="1">Belongs to the bacterial ribosomal protein bL12 family.</text>
</comment>
<feature type="domain" description="Large ribosomal subunit protein bL12 C-terminal" evidence="5">
    <location>
        <begin position="450"/>
        <end position="517"/>
    </location>
</feature>
<dbReference type="GO" id="GO:0006412">
    <property type="term" value="P:translation"/>
    <property type="evidence" value="ECO:0007669"/>
    <property type="project" value="InterPro"/>
</dbReference>
<proteinExistence type="inferred from homology"/>
<evidence type="ECO:0000256" key="1">
    <source>
        <dbReference type="ARBA" id="ARBA00007197"/>
    </source>
</evidence>
<accession>A0A086JLN1</accession>
<evidence type="ECO:0000256" key="4">
    <source>
        <dbReference type="SAM" id="MobiDB-lite"/>
    </source>
</evidence>
<dbReference type="SUPFAM" id="SSF48300">
    <property type="entry name" value="Ribosomal protein L7/12, oligomerisation (N-terminal) domain"/>
    <property type="match status" value="1"/>
</dbReference>
<evidence type="ECO:0000259" key="6">
    <source>
        <dbReference type="Pfam" id="PF16320"/>
    </source>
</evidence>
<dbReference type="PANTHER" id="PTHR45987:SF4">
    <property type="entry name" value="LARGE RIBOSOMAL SUBUNIT PROTEIN BL12M"/>
    <property type="match status" value="1"/>
</dbReference>
<evidence type="ECO:0000313" key="7">
    <source>
        <dbReference type="EMBL" id="KFG33049.1"/>
    </source>
</evidence>
<dbReference type="GO" id="GO:0003735">
    <property type="term" value="F:structural constituent of ribosome"/>
    <property type="evidence" value="ECO:0007669"/>
    <property type="project" value="InterPro"/>
</dbReference>
<dbReference type="CDD" id="cd00387">
    <property type="entry name" value="Ribosomal_L7_L12"/>
    <property type="match status" value="1"/>
</dbReference>
<name>A0A086JLN1_TOXGO</name>
<dbReference type="InterPro" id="IPR008932">
    <property type="entry name" value="Ribosomal_bL12_oligo"/>
</dbReference>
<reference evidence="7 8" key="1">
    <citation type="submission" date="2014-03" db="EMBL/GenBank/DDBJ databases">
        <authorList>
            <person name="Sibley D."/>
            <person name="Venepally P."/>
            <person name="Karamycheva S."/>
            <person name="Hadjithomas M."/>
            <person name="Khan A."/>
            <person name="Brunk B."/>
            <person name="Roos D."/>
            <person name="Caler E."/>
            <person name="Lorenzi H."/>
        </authorList>
    </citation>
    <scope>NUCLEOTIDE SEQUENCE [LARGE SCALE GENOMIC DNA]</scope>
    <source>
        <strain evidence="8">p89</strain>
    </source>
</reference>
<dbReference type="VEuPathDB" id="ToxoDB:TGP89_289230"/>
<feature type="region of interest" description="Disordered" evidence="4">
    <location>
        <begin position="1"/>
        <end position="25"/>
    </location>
</feature>
<evidence type="ECO:0000313" key="8">
    <source>
        <dbReference type="Proteomes" id="UP000028828"/>
    </source>
</evidence>
<dbReference type="Pfam" id="PF00542">
    <property type="entry name" value="Ribosomal_L12"/>
    <property type="match status" value="1"/>
</dbReference>
<dbReference type="InterPro" id="IPR014719">
    <property type="entry name" value="Ribosomal_bL12_C/ClpS-like"/>
</dbReference>
<evidence type="ECO:0000256" key="2">
    <source>
        <dbReference type="ARBA" id="ARBA00022980"/>
    </source>
</evidence>
<keyword evidence="2 7" id="KW-0689">Ribosomal protein</keyword>
<dbReference type="NCBIfam" id="TIGR00855">
    <property type="entry name" value="L12"/>
    <property type="match status" value="1"/>
</dbReference>
<dbReference type="Pfam" id="PF16320">
    <property type="entry name" value="Ribosomal_L12_N"/>
    <property type="match status" value="1"/>
</dbReference>
<dbReference type="InterPro" id="IPR000206">
    <property type="entry name" value="Ribosomal_bL12"/>
</dbReference>
<feature type="domain" description="Large ribosomal subunit protein bL12 oligomerization" evidence="6">
    <location>
        <begin position="389"/>
        <end position="434"/>
    </location>
</feature>